<dbReference type="PROSITE" id="PS51677">
    <property type="entry name" value="NODB"/>
    <property type="match status" value="1"/>
</dbReference>
<dbReference type="RefSeq" id="WP_268044370.1">
    <property type="nucleotide sequence ID" value="NZ_CP104064.1"/>
</dbReference>
<reference evidence="6" key="1">
    <citation type="submission" date="2022-08" db="EMBL/GenBank/DDBJ databases">
        <title>Alicyclobacillus dauci DSM2870, complete genome.</title>
        <authorList>
            <person name="Wang Q."/>
            <person name="Cai R."/>
            <person name="Wang Z."/>
        </authorList>
    </citation>
    <scope>NUCLEOTIDE SEQUENCE</scope>
    <source>
        <strain evidence="6">DSM 28700</strain>
    </source>
</reference>
<dbReference type="CDD" id="cd10917">
    <property type="entry name" value="CE4_NodB_like_6s_7s"/>
    <property type="match status" value="1"/>
</dbReference>
<keyword evidence="4" id="KW-1133">Transmembrane helix</keyword>
<keyword evidence="1" id="KW-0479">Metal-binding</keyword>
<keyword evidence="7" id="KW-1185">Reference proteome</keyword>
<feature type="compositionally biased region" description="Basic and acidic residues" evidence="3">
    <location>
        <begin position="209"/>
        <end position="218"/>
    </location>
</feature>
<name>A0ABY6Z2A5_9BACL</name>
<keyword evidence="4" id="KW-0812">Transmembrane</keyword>
<organism evidence="6 7">
    <name type="scientific">Alicyclobacillus dauci</name>
    <dbReference type="NCBI Taxonomy" id="1475485"/>
    <lineage>
        <taxon>Bacteria</taxon>
        <taxon>Bacillati</taxon>
        <taxon>Bacillota</taxon>
        <taxon>Bacilli</taxon>
        <taxon>Bacillales</taxon>
        <taxon>Alicyclobacillaceae</taxon>
        <taxon>Alicyclobacillus</taxon>
    </lineage>
</organism>
<feature type="transmembrane region" description="Helical" evidence="4">
    <location>
        <begin position="166"/>
        <end position="188"/>
    </location>
</feature>
<accession>A0ABY6Z2A5</accession>
<dbReference type="InterPro" id="IPR002509">
    <property type="entry name" value="NODB_dom"/>
</dbReference>
<dbReference type="PANTHER" id="PTHR10587:SF133">
    <property type="entry name" value="CHITIN DEACETYLASE 1-RELATED"/>
    <property type="match status" value="1"/>
</dbReference>
<evidence type="ECO:0000259" key="5">
    <source>
        <dbReference type="PROSITE" id="PS51677"/>
    </source>
</evidence>
<evidence type="ECO:0000256" key="3">
    <source>
        <dbReference type="SAM" id="MobiDB-lite"/>
    </source>
</evidence>
<sequence>MQYGDLKTVEVLSVEEDHYGPFAKINVQLVDGEMVIRWGLDRYTYKHLRKVVYSGFGEFGPSANYRCMLLLNGGGSSHLPNRFVSSLMCQLGTQWIRIEFLCSALFLSNLEWLRNVETVQELDALCLERWTEHDLLLSGAGMPVDLTLATSGMDVQAQTSKFTRPFVVLAAVVVFGVLCGLVVFSHSYQTAASIFSRVHAFSLNTQGSTKEKVDKNEQKAANGPMTSVATGVGNGDTGGNGQLSSGNLSQLQVQPTLPVADLHAVPQIYKVPSGDVALTFNNGPSPYTEKIVQELNRYQAHATFFFIGSNVRRQPGVVQYVAKSGNAIGAQTLDYPNLSIMSASEQKREILDGIAEINRYVDTPVVLFRPPYDLFNRTTEDIVEQNHLVLALWNRDPRDWEAATPQQVVSSVLSSSASGGVFALQDNETTMLALPSILDKLESENLKFVVLSPNGS</sequence>
<dbReference type="InterPro" id="IPR050248">
    <property type="entry name" value="Polysacc_deacetylase_ArnD"/>
</dbReference>
<feature type="domain" description="NodB homology" evidence="5">
    <location>
        <begin position="274"/>
        <end position="449"/>
    </location>
</feature>
<gene>
    <name evidence="6" type="ORF">NZD86_22845</name>
</gene>
<dbReference type="Pfam" id="PF01522">
    <property type="entry name" value="Polysacc_deac_1"/>
    <property type="match status" value="1"/>
</dbReference>
<dbReference type="Gene3D" id="3.20.20.370">
    <property type="entry name" value="Glycoside hydrolase/deacetylase"/>
    <property type="match status" value="1"/>
</dbReference>
<feature type="region of interest" description="Disordered" evidence="3">
    <location>
        <begin position="207"/>
        <end position="227"/>
    </location>
</feature>
<protein>
    <submittedName>
        <fullName evidence="6">Polysaccharide deacetylase family protein</fullName>
    </submittedName>
</protein>
<keyword evidence="2" id="KW-0378">Hydrolase</keyword>
<evidence type="ECO:0000256" key="1">
    <source>
        <dbReference type="ARBA" id="ARBA00022723"/>
    </source>
</evidence>
<dbReference type="Proteomes" id="UP001164803">
    <property type="component" value="Chromosome"/>
</dbReference>
<proteinExistence type="predicted"/>
<dbReference type="SUPFAM" id="SSF88713">
    <property type="entry name" value="Glycoside hydrolase/deacetylase"/>
    <property type="match status" value="1"/>
</dbReference>
<evidence type="ECO:0000256" key="2">
    <source>
        <dbReference type="ARBA" id="ARBA00022801"/>
    </source>
</evidence>
<dbReference type="InterPro" id="IPR011330">
    <property type="entry name" value="Glyco_hydro/deAcase_b/a-brl"/>
</dbReference>
<dbReference type="PANTHER" id="PTHR10587">
    <property type="entry name" value="GLYCOSYL TRANSFERASE-RELATED"/>
    <property type="match status" value="1"/>
</dbReference>
<keyword evidence="4" id="KW-0472">Membrane</keyword>
<evidence type="ECO:0000313" key="7">
    <source>
        <dbReference type="Proteomes" id="UP001164803"/>
    </source>
</evidence>
<evidence type="ECO:0000313" key="6">
    <source>
        <dbReference type="EMBL" id="WAH36961.1"/>
    </source>
</evidence>
<evidence type="ECO:0000256" key="4">
    <source>
        <dbReference type="SAM" id="Phobius"/>
    </source>
</evidence>
<dbReference type="EMBL" id="CP104064">
    <property type="protein sequence ID" value="WAH36961.1"/>
    <property type="molecule type" value="Genomic_DNA"/>
</dbReference>